<evidence type="ECO:0000313" key="1">
    <source>
        <dbReference type="EMBL" id="KAK3737691.1"/>
    </source>
</evidence>
<organism evidence="1 2">
    <name type="scientific">Elysia crispata</name>
    <name type="common">lettuce slug</name>
    <dbReference type="NCBI Taxonomy" id="231223"/>
    <lineage>
        <taxon>Eukaryota</taxon>
        <taxon>Metazoa</taxon>
        <taxon>Spiralia</taxon>
        <taxon>Lophotrochozoa</taxon>
        <taxon>Mollusca</taxon>
        <taxon>Gastropoda</taxon>
        <taxon>Heterobranchia</taxon>
        <taxon>Euthyneura</taxon>
        <taxon>Panpulmonata</taxon>
        <taxon>Sacoglossa</taxon>
        <taxon>Placobranchoidea</taxon>
        <taxon>Plakobranchidae</taxon>
        <taxon>Elysia</taxon>
    </lineage>
</organism>
<evidence type="ECO:0000313" key="2">
    <source>
        <dbReference type="Proteomes" id="UP001283361"/>
    </source>
</evidence>
<gene>
    <name evidence="1" type="ORF">RRG08_066378</name>
</gene>
<dbReference type="EMBL" id="JAWDGP010006631">
    <property type="protein sequence ID" value="KAK3737691.1"/>
    <property type="molecule type" value="Genomic_DNA"/>
</dbReference>
<keyword evidence="2" id="KW-1185">Reference proteome</keyword>
<protein>
    <submittedName>
        <fullName evidence="1">Uncharacterized protein</fullName>
    </submittedName>
</protein>
<comment type="caution">
    <text evidence="1">The sequence shown here is derived from an EMBL/GenBank/DDBJ whole genome shotgun (WGS) entry which is preliminary data.</text>
</comment>
<proteinExistence type="predicted"/>
<name>A0AAE0Y9C4_9GAST</name>
<dbReference type="AlphaFoldDB" id="A0AAE0Y9C4"/>
<dbReference type="Proteomes" id="UP001283361">
    <property type="component" value="Unassembled WGS sequence"/>
</dbReference>
<accession>A0AAE0Y9C4</accession>
<reference evidence="1" key="1">
    <citation type="journal article" date="2023" name="G3 (Bethesda)">
        <title>A reference genome for the long-term kleptoplast-retaining sea slug Elysia crispata morphotype clarki.</title>
        <authorList>
            <person name="Eastman K.E."/>
            <person name="Pendleton A.L."/>
            <person name="Shaikh M.A."/>
            <person name="Suttiyut T."/>
            <person name="Ogas R."/>
            <person name="Tomko P."/>
            <person name="Gavelis G."/>
            <person name="Widhalm J.R."/>
            <person name="Wisecaver J.H."/>
        </authorList>
    </citation>
    <scope>NUCLEOTIDE SEQUENCE</scope>
    <source>
        <strain evidence="1">ECLA1</strain>
    </source>
</reference>
<sequence>MKQAVQKVYRTRATSGSSHASPIRLESHLLVFDSDLPKAYPTNSQFVMKPAMCEEQSASDSCTAGNNVETHSILIVFISFLLYKVRRQLCTYCSHHNTIGWLMRSFILDALCAQWNIEEKLEVENRRSACVTWMAPYCKWGIGDQLVHMDGIILQVGDRRSACSHGWHHTACGE</sequence>